<evidence type="ECO:0000313" key="10">
    <source>
        <dbReference type="Proteomes" id="UP000552097"/>
    </source>
</evidence>
<evidence type="ECO:0000256" key="7">
    <source>
        <dbReference type="SAM" id="MobiDB-lite"/>
    </source>
</evidence>
<dbReference type="InterPro" id="IPR000873">
    <property type="entry name" value="AMP-dep_synth/lig_dom"/>
</dbReference>
<dbReference type="InterPro" id="IPR023213">
    <property type="entry name" value="CAT-like_dom_sf"/>
</dbReference>
<feature type="domain" description="Carrier" evidence="8">
    <location>
        <begin position="3410"/>
        <end position="3485"/>
    </location>
</feature>
<feature type="domain" description="Carrier" evidence="8">
    <location>
        <begin position="4447"/>
        <end position="4522"/>
    </location>
</feature>
<organism evidence="9 10">
    <name type="scientific">Saccharothrix ecbatanensis</name>
    <dbReference type="NCBI Taxonomy" id="1105145"/>
    <lineage>
        <taxon>Bacteria</taxon>
        <taxon>Bacillati</taxon>
        <taxon>Actinomycetota</taxon>
        <taxon>Actinomycetes</taxon>
        <taxon>Pseudonocardiales</taxon>
        <taxon>Pseudonocardiaceae</taxon>
        <taxon>Saccharothrix</taxon>
    </lineage>
</organism>
<keyword evidence="3" id="KW-0596">Phosphopantetheine</keyword>
<dbReference type="Pfam" id="PF00550">
    <property type="entry name" value="PP-binding"/>
    <property type="match status" value="4"/>
</dbReference>
<dbReference type="InterPro" id="IPR006162">
    <property type="entry name" value="Ppantetheine_attach_site"/>
</dbReference>
<dbReference type="PROSITE" id="PS00455">
    <property type="entry name" value="AMP_BINDING"/>
    <property type="match status" value="3"/>
</dbReference>
<dbReference type="SUPFAM" id="SSF56801">
    <property type="entry name" value="Acetyl-CoA synthetase-like"/>
    <property type="match status" value="3"/>
</dbReference>
<dbReference type="InterPro" id="IPR010060">
    <property type="entry name" value="NRPS_synth"/>
</dbReference>
<dbReference type="GO" id="GO:0031177">
    <property type="term" value="F:phosphopantetheine binding"/>
    <property type="evidence" value="ECO:0007669"/>
    <property type="project" value="InterPro"/>
</dbReference>
<dbReference type="InterPro" id="IPR029058">
    <property type="entry name" value="AB_hydrolase_fold"/>
</dbReference>
<comment type="similarity">
    <text evidence="2">Belongs to the ATP-dependent AMP-binding enzyme family.</text>
</comment>
<accession>A0A7W9M172</accession>
<feature type="domain" description="Carrier" evidence="8">
    <location>
        <begin position="461"/>
        <end position="535"/>
    </location>
</feature>
<keyword evidence="5" id="KW-0677">Repeat</keyword>
<dbReference type="Pfam" id="PF00668">
    <property type="entry name" value="Condensation"/>
    <property type="match status" value="6"/>
</dbReference>
<dbReference type="SUPFAM" id="SSF52777">
    <property type="entry name" value="CoA-dependent acyltransferases"/>
    <property type="match status" value="12"/>
</dbReference>
<dbReference type="FunFam" id="1.10.1200.10:FF:000005">
    <property type="entry name" value="Nonribosomal peptide synthetase 1"/>
    <property type="match status" value="2"/>
</dbReference>
<evidence type="ECO:0000256" key="1">
    <source>
        <dbReference type="ARBA" id="ARBA00001957"/>
    </source>
</evidence>
<dbReference type="InterPro" id="IPR036736">
    <property type="entry name" value="ACP-like_sf"/>
</dbReference>
<dbReference type="GO" id="GO:0008610">
    <property type="term" value="P:lipid biosynthetic process"/>
    <property type="evidence" value="ECO:0007669"/>
    <property type="project" value="UniProtKB-ARBA"/>
</dbReference>
<dbReference type="CDD" id="cd19543">
    <property type="entry name" value="DCL_NRPS"/>
    <property type="match status" value="3"/>
</dbReference>
<evidence type="ECO:0000256" key="4">
    <source>
        <dbReference type="ARBA" id="ARBA00022553"/>
    </source>
</evidence>
<comment type="cofactor">
    <cofactor evidence="1">
        <name>pantetheine 4'-phosphate</name>
        <dbReference type="ChEBI" id="CHEBI:47942"/>
    </cofactor>
</comment>
<dbReference type="PANTHER" id="PTHR45527">
    <property type="entry name" value="NONRIBOSOMAL PEPTIDE SYNTHETASE"/>
    <property type="match status" value="1"/>
</dbReference>
<dbReference type="EC" id="5.1.1.13" evidence="9"/>
<dbReference type="GO" id="GO:0047689">
    <property type="term" value="F:aspartate racemase activity"/>
    <property type="evidence" value="ECO:0007669"/>
    <property type="project" value="UniProtKB-EC"/>
</dbReference>
<dbReference type="Proteomes" id="UP000552097">
    <property type="component" value="Unassembled WGS sequence"/>
</dbReference>
<dbReference type="InterPro" id="IPR042099">
    <property type="entry name" value="ANL_N_sf"/>
</dbReference>
<dbReference type="Gene3D" id="1.10.1200.10">
    <property type="entry name" value="ACP-like"/>
    <property type="match status" value="3"/>
</dbReference>
<feature type="region of interest" description="Disordered" evidence="7">
    <location>
        <begin position="3390"/>
        <end position="3412"/>
    </location>
</feature>
<dbReference type="FunFam" id="1.10.1200.10:FF:000016">
    <property type="entry name" value="Non-ribosomal peptide synthase"/>
    <property type="match status" value="1"/>
</dbReference>
<dbReference type="InterPro" id="IPR020845">
    <property type="entry name" value="AMP-binding_CS"/>
</dbReference>
<dbReference type="InterPro" id="IPR001242">
    <property type="entry name" value="Condensation_dom"/>
</dbReference>
<dbReference type="CDD" id="cd19534">
    <property type="entry name" value="E_NRPS"/>
    <property type="match status" value="1"/>
</dbReference>
<dbReference type="PROSITE" id="PS00012">
    <property type="entry name" value="PHOSPHOPANTETHEINE"/>
    <property type="match status" value="4"/>
</dbReference>
<dbReference type="GO" id="GO:0005737">
    <property type="term" value="C:cytoplasm"/>
    <property type="evidence" value="ECO:0007669"/>
    <property type="project" value="TreeGrafter"/>
</dbReference>
<evidence type="ECO:0000313" key="9">
    <source>
        <dbReference type="EMBL" id="MBB5803621.1"/>
    </source>
</evidence>
<dbReference type="Gene3D" id="3.40.50.12780">
    <property type="entry name" value="N-terminal domain of ligase-like"/>
    <property type="match status" value="2"/>
</dbReference>
<dbReference type="InterPro" id="IPR010071">
    <property type="entry name" value="AA_adenyl_dom"/>
</dbReference>
<evidence type="ECO:0000256" key="2">
    <source>
        <dbReference type="ARBA" id="ARBA00006432"/>
    </source>
</evidence>
<dbReference type="GO" id="GO:0072330">
    <property type="term" value="P:monocarboxylic acid biosynthetic process"/>
    <property type="evidence" value="ECO:0007669"/>
    <property type="project" value="UniProtKB-ARBA"/>
</dbReference>
<dbReference type="InterPro" id="IPR001031">
    <property type="entry name" value="Thioesterase"/>
</dbReference>
<dbReference type="Pfam" id="PF00975">
    <property type="entry name" value="Thioesterase"/>
    <property type="match status" value="1"/>
</dbReference>
<keyword evidence="10" id="KW-1185">Reference proteome</keyword>
<keyword evidence="9" id="KW-0413">Isomerase</keyword>
<dbReference type="SUPFAM" id="SSF53474">
    <property type="entry name" value="alpha/beta-Hydrolases"/>
    <property type="match status" value="1"/>
</dbReference>
<dbReference type="Gene3D" id="2.30.38.10">
    <property type="entry name" value="Luciferase, Domain 3"/>
    <property type="match status" value="1"/>
</dbReference>
<dbReference type="FunFam" id="2.30.38.10:FF:000001">
    <property type="entry name" value="Non-ribosomal peptide synthetase PvdI"/>
    <property type="match status" value="3"/>
</dbReference>
<dbReference type="NCBIfam" id="NF003417">
    <property type="entry name" value="PRK04813.1"/>
    <property type="match status" value="3"/>
</dbReference>
<dbReference type="NCBIfam" id="TIGR01720">
    <property type="entry name" value="NRPS-para261"/>
    <property type="match status" value="2"/>
</dbReference>
<dbReference type="InterPro" id="IPR020802">
    <property type="entry name" value="TesA-like"/>
</dbReference>
<dbReference type="InterPro" id="IPR020806">
    <property type="entry name" value="PKS_PP-bd"/>
</dbReference>
<feature type="domain" description="Carrier" evidence="8">
    <location>
        <begin position="1935"/>
        <end position="2009"/>
    </location>
</feature>
<dbReference type="FunFam" id="3.40.50.980:FF:000001">
    <property type="entry name" value="Non-ribosomal peptide synthetase"/>
    <property type="match status" value="2"/>
</dbReference>
<dbReference type="CDD" id="cd19540">
    <property type="entry name" value="LCL_NRPS-like"/>
    <property type="match status" value="1"/>
</dbReference>
<evidence type="ECO:0000256" key="3">
    <source>
        <dbReference type="ARBA" id="ARBA00022450"/>
    </source>
</evidence>
<dbReference type="CDD" id="cd17652">
    <property type="entry name" value="A_NRPS_CmdD_like"/>
    <property type="match status" value="1"/>
</dbReference>
<dbReference type="CDD" id="cd12116">
    <property type="entry name" value="A_NRPS_Ta1_like"/>
    <property type="match status" value="1"/>
</dbReference>
<dbReference type="Pfam" id="PF00501">
    <property type="entry name" value="AMP-binding"/>
    <property type="match status" value="3"/>
</dbReference>
<dbReference type="PROSITE" id="PS50075">
    <property type="entry name" value="CARRIER"/>
    <property type="match status" value="4"/>
</dbReference>
<dbReference type="SMART" id="SM00824">
    <property type="entry name" value="PKS_TE"/>
    <property type="match status" value="1"/>
</dbReference>
<name>A0A7W9M172_9PSEU</name>
<dbReference type="GO" id="GO:0044550">
    <property type="term" value="P:secondary metabolite biosynthetic process"/>
    <property type="evidence" value="ECO:0007669"/>
    <property type="project" value="UniProtKB-ARBA"/>
</dbReference>
<dbReference type="RefSeq" id="WP_184921044.1">
    <property type="nucleotide sequence ID" value="NZ_JACHMO010000001.1"/>
</dbReference>
<gene>
    <name evidence="9" type="ORF">F4560_003389</name>
</gene>
<dbReference type="InterPro" id="IPR045851">
    <property type="entry name" value="AMP-bd_C_sf"/>
</dbReference>
<dbReference type="NCBIfam" id="TIGR01733">
    <property type="entry name" value="AA-adenyl-dom"/>
    <property type="match status" value="3"/>
</dbReference>
<dbReference type="GO" id="GO:0017000">
    <property type="term" value="P:antibiotic biosynthetic process"/>
    <property type="evidence" value="ECO:0007669"/>
    <property type="project" value="UniProtKB-KW"/>
</dbReference>
<dbReference type="Gene3D" id="3.30.559.30">
    <property type="entry name" value="Nonribosomal peptide synthetase, condensation domain"/>
    <property type="match status" value="6"/>
</dbReference>
<dbReference type="Gene3D" id="3.40.50.980">
    <property type="match status" value="2"/>
</dbReference>
<dbReference type="FunFam" id="3.30.300.30:FF:000010">
    <property type="entry name" value="Enterobactin synthetase component F"/>
    <property type="match status" value="3"/>
</dbReference>
<comment type="caution">
    <text evidence="9">The sequence shown here is derived from an EMBL/GenBank/DDBJ whole genome shotgun (WGS) entry which is preliminary data.</text>
</comment>
<dbReference type="InterPro" id="IPR025110">
    <property type="entry name" value="AMP-bd_C"/>
</dbReference>
<proteinExistence type="inferred from homology"/>
<dbReference type="FunFam" id="3.40.50.12780:FF:000012">
    <property type="entry name" value="Non-ribosomal peptide synthetase"/>
    <property type="match status" value="2"/>
</dbReference>
<dbReference type="Gene3D" id="3.40.50.1820">
    <property type="entry name" value="alpha/beta hydrolase"/>
    <property type="match status" value="1"/>
</dbReference>
<dbReference type="InterPro" id="IPR009081">
    <property type="entry name" value="PP-bd_ACP"/>
</dbReference>
<dbReference type="SMART" id="SM00823">
    <property type="entry name" value="PKS_PP"/>
    <property type="match status" value="4"/>
</dbReference>
<dbReference type="Gene3D" id="3.30.300.30">
    <property type="match status" value="3"/>
</dbReference>
<dbReference type="Gene3D" id="3.30.559.10">
    <property type="entry name" value="Chloramphenicol acetyltransferase-like domain"/>
    <property type="match status" value="6"/>
</dbReference>
<evidence type="ECO:0000259" key="8">
    <source>
        <dbReference type="PROSITE" id="PS50075"/>
    </source>
</evidence>
<evidence type="ECO:0000256" key="5">
    <source>
        <dbReference type="ARBA" id="ARBA00022737"/>
    </source>
</evidence>
<keyword evidence="6" id="KW-0045">Antibiotic biosynthesis</keyword>
<reference evidence="9 10" key="1">
    <citation type="submission" date="2020-08" db="EMBL/GenBank/DDBJ databases">
        <title>Sequencing the genomes of 1000 actinobacteria strains.</title>
        <authorList>
            <person name="Klenk H.-P."/>
        </authorList>
    </citation>
    <scope>NUCLEOTIDE SEQUENCE [LARGE SCALE GENOMIC DNA]</scope>
    <source>
        <strain evidence="9 10">DSM 45486</strain>
    </source>
</reference>
<dbReference type="SUPFAM" id="SSF47336">
    <property type="entry name" value="ACP-like"/>
    <property type="match status" value="4"/>
</dbReference>
<evidence type="ECO:0000256" key="6">
    <source>
        <dbReference type="ARBA" id="ARBA00023194"/>
    </source>
</evidence>
<keyword evidence="4" id="KW-0597">Phosphoprotein</keyword>
<protein>
    <submittedName>
        <fullName evidence="9">Aspartate racemase</fullName>
        <ecNumber evidence="9">5.1.1.13</ecNumber>
    </submittedName>
</protein>
<dbReference type="EMBL" id="JACHMO010000001">
    <property type="protein sequence ID" value="MBB5803621.1"/>
    <property type="molecule type" value="Genomic_DNA"/>
</dbReference>
<sequence length="4797" mass="514997">MIKPGLVDVWPLSPLQQGMLFHARYEERGTDVYVIQMTLDLRREVDAVALRRAVRTVLRRHDNLRAGFRDRKSGEPVQVIMREVEPQWHEVDLTGVPETGRADELARVIADDRTNRFDLSQPPLRFTLIKLTAREYRFVLTAHHILLDGWSMPLVLGELLELYNNGGDESALEPVVSYRRYLDWLAKQDQGEAEQAWADALRGLTGPTLVAPPGTARTPVLPGMLLEQVPTELAVSLVARARSLGLTLNSVVQAAWGFVLGSLTGRDDVVFGGTVSGRPPELAGAERMVGLFINTLPVRVRLDSGSSLREVARRLQDQQAELAGYQYIGLHTVQRLAGHGDLFDAMAVFENYPVDADNLEAAAQGIGATAATGADATHYVLNLEGTLKGRDLLLRLDHRPDLIADADAREILGRVVHVLTAFADDPHRTVDSLDGDWRSAALRALAGAQAAVDRGEAEYRAPRNEREELLCRLFAEVLGVSSVGIDDGFFQLGGDSITSIQLSSRARRAGLKFTLRDVFEHRTVAELATVARSLDDTVVPTDDGVGPVALTPIMHWLRAQGGPVNRFNQTVSVPVPAGVDEPMMHAALRALIDHHDALRLRLGPEWSLEVLPVGSVRAEDCVRRVAGAQNPDAIEAATARLSPADGLMVQAVWFDDGLTLVAHHLAVDAVSWRILLPDLASAFEALLADRQVKLEPVGTSLRNWADRLAALAAQPERVAELDLWQAALGVEDPLLGARPVDAAKDVVGIGRRHTVALPVEVSGPLLGAIPTAFNAGVDEVLLTAFAAAVAKWRGTSGPVLVNLEGHGREEIVPGADVSRTVGWFTSAYPVAIDSGGSLKTVKEQLRAIPDKGMGFGLLRWLNPDTAGALARFADPQIAFNYLGRYGEAEEEPDSGIHDMAGAADADMPLGHALELNVMAQRFPDGRRLVATWTWSGELLDDAQVLALNTLWAEELRSLGERTGEGGLTPSDLPLVSITQQQIDRLEAARPDITDVLPLAPLQQGLHFHAHYDERASDVYTIQAALELSGAVDSAVLRGAVETVLRRHDNLRAYFVTGDEGQAWQVIPGAVEMPWTEVDLTGWADADRSAELGRLLAEDRATRFDLARPPMVRCMVIRLAEDRHRFVITVHHILVDGWSMPLLIGELFELYNERGDDTTLPAVTPYRDYLAWMAKQDVRASEQVWREVLAGLGDPTLVVPADPARDQAPPKRWNLDLPRELSTGVAAAARRSGLTVNTLVQGAWALMLSHLTGRDDVVFGATVSGRPPELPGVEKMLGLFINTLPVRVRIDPAAPLADLFAGLQRQQSGLLAHQYLSLTDVARLAGAGELFDTIVVFENYPVDMETLETSSRQLGVLDAAVEDAAHYPLGLAATQRGDDLAMYLSYRPDLLDDAAIETMAARFLRVLETFATHPDLPACRVDLLSDAEHSQLSEWNDSAHDVPALTFPQLFEVQAAATPDAPVLVSGDTVVTYADLDDRANHLAGVLAGRGIGVEDYVAIALPRSVDFHVALLAVLKAGAAYVPLDPNYPAERLAYILDDARPAALITQGDIDLPATRADVILLDKPFDAKPLPGAVAVPLESAAYVIYTSGSTGRPKGVVVSHTGVAGLGIGESTIFQVGPGSRMLQFASPAFDAAFSEMSATILVGGALVLASPDRLLPGPELSRLLKEQNVTHAMLPPVALSVLSADALPDGMALMPCGEACSPELVARFAPGRLMVNAYGPTETTVCASISDPLTEGVPPIGRPLWNARAHVLDKALRPVAVGVVGELYVGGPALARGYLNRPGLTAERFVADPFGPAGGRLYRTGDLARWRSDGQLDYVGRADNQVKIRGFRVEPGEIESVLAAHPDVDRVAVVPREDQPGRRRLVAYVVAAAGRDVDSRVLRAHVATALPEHMVPAAVVPMDTFPMTVNGKLDTKALPAPEFAGGTGSREPRDEQEELLCRLFAEVLGVPKAGVDDNFFELGGDSIVSMQLVARARAAGLVFSPRDVFMHKTPEALAAVARASAAVETPVPDTSDGVGDVPLTPIMHWLRESGGRIEHFNQTVTADVPADADEKTVHAAVQALLDHHDALRTTLTRLGDDFGWSLEIAPTGAVRAADVVHRVTSGLDAADVDAAQRRLNPDDGVMLQCVWFDAGPGRTGHLTIVAHHLVVDGVSWRILLPDLEEAVNALLAGRPVRLAPVGTSLRAWARQLAEEASSPARMRELATWREILGTREPMITERPLDPAKDTFGSASHLRLVLPAAVTEPLLGKVPAAFHAGINDVLLAALALAVNGWRESTEPAVLIGLEGHGREEIFPGTDLSRTVGWFTSSYPVRLDPGADGVEAAVNRVKEQLRAIPDHGIGYGMLRYLNPQTSPALARYAGPQIGFNYLGRMGTATDENEDEQGPAGVPADAGMALPHAVNVNAMTVNYPDGPRLVADWSWPGELLTEVRARELADAWFGALEALVSADGGGFAPSDLPLVSLSQNEIDDLERERPGMADVLPLSPLQEGLLFHALYDNRGADMYNVQTVIDLHGSLDVGVLRDAAEALLRRHDNLRAAFHSDGTGQAVQVIPRAVEVPWHEADLSELDPARRATELDRLLAADLAGRFDPRQSPLVRFTLVKLGAGEHRLLFTNHHIVLDGWSGPIVLGELFELYGSRGDDSALPPVPPYRDYLAWIAGRDRHAAERAWRDALEGPVEPTLVAAPAAGGPVVRSESTRLRLTEDKAIAFTAQARRHGLTKNLVVQGLWGLLLCGLTGRADVVFGETVNGRPAEMPGAGRMVGLFINTLPVRVRTEPGDTVLDVLNRLQRRQAELLDHQYLGLAEIQRLAGTGELFDTATVFENQPLDADGLHEAAHGLGVSDVRIQDGTHYPLALATSSDAGSTVLTLHHRPGLFDVESLAAKLMRLVDAFIADPLCPVAGIDPLTDDERRKVLVTWNDTAHDVGAATLLDLFETQVRRSAGSVAVHDATSGEEWTYGQLGARANQYAHFLAGQGVRPDEVVAVRMARSPEWLAAVLGVLKAGAAYLPVDPGHPAERVELMLTDARVATVITERLDVTGRSTDDPATVLSPGQAAYVIYTSGSTGRPKGVVVTHAGLAGMAGAHAERLAVTEGSRVLQLVSPSFDPSVADIAMTLSAGGTLVLPGSGVPVGAELAEIIERTGVTHVQLTPGMLGTLPPSPSLRSIAVGAEPCPPDVVSQWSADRLMVNTYGPTETTVAATMSLPLSGAVRPPIGSPLWNVQVYVLDGWLRPVAPGVRAELYIAGDGLARGYLNASGTTAERFVANPFGPPGARMYRTGDLVSWTADGQLEFAGRADDQVKVRGFRVEPGEIESVLAAHDAVGRAAVVAQDDGSGGHRLVGYLAVRSDLDIGALRDWLRDRLPEHMVPSVFVALDSLPLDRNGKVDRRALPKPELGAAGDGRPPRTPAERALCELFAEVLAVGSVSIDDDFFALGGHSLTATRLVNRIRAELGSELPVRAVFDAPTVASLAEALAGAAAARPPLAPAERPEVLPLSYAQRRLWFINNMDGTDGQYNIPLAVRLIGELDATAMNLALGDVVARHESLRTTFPHTDGVPRQHVTDAGIDMVVREADPDRLAESLVAEAGRGFDLSTEIPLRAFLFALGPRDHVLLLVLHHIAGDHASMGPLARDIGVAYAARVRGAVPEFAPLPVQYADYALWQRQVLGSEDDRDSAISRQLGHWRSALAGLPEELALPTDRPRPAVAGTRGDVVAVPIPAEVGPGLTKLAKVTGTSAFMVVRTAVAALLTRLGAGTDIPLGTTVAGRTDEALDDLIGFFVNTIVLRTDTSGDPSFRELLARVRATDLAAHANQDVPFDRLVEELNPVRSLARNPLFQIMVSYQANAQEDLSLPGLTLAPQPMPEDTAQFDLSFDFTDGEHGAVLGSIGFNLDLFDRDTVRTMADRLVRLLTAMAADPDQRIGSAELLATDEREQLLTGWNDTSVAVPALTVAELIRAQTERTPTATALIAGGTELTYRELDTKANQLAHELISRGARPERFVAVAVSRSAGLVVTLLAVLKTGAGYLPLDPDYPAERIGYMLDDADPVLLVTDRSMACDVPTLRLDQLSLTGPGTDPAVRVAGAHPAHVIYTSGSTGRPKGVVVPHAGLSSMLLSMASRFPMDQDDRLLAVTTIAFDIAAVDLYLPLISGAGVVVADKDTVLDPQALTDLMGRTGVTFMQATPSLWQVMLDHDAERLRGLRMLVGGEALPVGQAAAMREVAREVTNAYAPTETTVYSTAAALDDRPGAPTIGRPIWNTAVRILDANLRLVPATVPGELYIAGGGVTRGYLNRPALTAERFVADPYGAPGARMYRTGDLARWARDGKLDYLGRVDHQVKVRGFRIELGEIETALAAHPAVAKAAVLVHEVRPGDKRLVGYVVPSGGAVDSAALRGHVGATLPDYMVPAVFVTLDRFPLTPNGKLDRKALPAPEFDVDSGGRGPRTPREELLCRLFAEVLGVSKVGLDDGFFELGGDSILGIQLTSRIRSVFGTGVSNRSLFLAPTPIGLLGLLGDGDSDGDKPGGLDVLLPLRTAGDRPPLFCLHAVGSLGWMYAGLLRHVPADRPVYAIQPRGLAHEEELPRSLREMADDYIAHIRTVQPDGPYHLLGWSMGGLLAHEIATRLRGRGERVALLVNIDQPPMTAEMIEGQKTATDQQNILTALLDFVGLELDMFGPGPLEHAKVMAALRAEGSPLATFDEELIMRIGQVSDNNWKLAVGHMPDVFDGDLLLIVATPDLDQAGQEVRTRVDQLRPFVAGQIITESVHCEHRRLLQAGPVADVGRILTERLAEL</sequence>
<dbReference type="Pfam" id="PF13193">
    <property type="entry name" value="AMP-binding_C"/>
    <property type="match status" value="3"/>
</dbReference>
<dbReference type="GO" id="GO:0043041">
    <property type="term" value="P:amino acid activation for nonribosomal peptide biosynthetic process"/>
    <property type="evidence" value="ECO:0007669"/>
    <property type="project" value="TreeGrafter"/>
</dbReference>
<dbReference type="PANTHER" id="PTHR45527:SF1">
    <property type="entry name" value="FATTY ACID SYNTHASE"/>
    <property type="match status" value="1"/>
</dbReference>